<dbReference type="InterPro" id="IPR015424">
    <property type="entry name" value="PyrdxlP-dep_Trfase"/>
</dbReference>
<protein>
    <recommendedName>
        <fullName evidence="4">Aminotransferase class V domain-containing protein</fullName>
    </recommendedName>
</protein>
<evidence type="ECO:0008006" key="4">
    <source>
        <dbReference type="Google" id="ProtNLM"/>
    </source>
</evidence>
<reference evidence="3" key="1">
    <citation type="submission" date="2018-05" db="EMBL/GenBank/DDBJ databases">
        <authorList>
            <person name="Lanie J.A."/>
            <person name="Ng W.-L."/>
            <person name="Kazmierczak K.M."/>
            <person name="Andrzejewski T.M."/>
            <person name="Davidsen T.M."/>
            <person name="Wayne K.J."/>
            <person name="Tettelin H."/>
            <person name="Glass J.I."/>
            <person name="Rusch D."/>
            <person name="Podicherti R."/>
            <person name="Tsui H.-C.T."/>
            <person name="Winkler M.E."/>
        </authorList>
    </citation>
    <scope>NUCLEOTIDE SEQUENCE</scope>
</reference>
<gene>
    <name evidence="3" type="ORF">METZ01_LOCUS412289</name>
</gene>
<feature type="non-terminal residue" evidence="3">
    <location>
        <position position="203"/>
    </location>
</feature>
<dbReference type="AlphaFoldDB" id="A0A382WMA3"/>
<comment type="cofactor">
    <cofactor evidence="1">
        <name>pyridoxal 5'-phosphate</name>
        <dbReference type="ChEBI" id="CHEBI:597326"/>
    </cofactor>
</comment>
<accession>A0A382WMA3</accession>
<keyword evidence="2" id="KW-0663">Pyridoxal phosphate</keyword>
<evidence type="ECO:0000256" key="1">
    <source>
        <dbReference type="ARBA" id="ARBA00001933"/>
    </source>
</evidence>
<dbReference type="GO" id="GO:0004125">
    <property type="term" value="F:L-seryl-tRNA(Sec) selenium transferase activity"/>
    <property type="evidence" value="ECO:0007669"/>
    <property type="project" value="TreeGrafter"/>
</dbReference>
<sequence>MGVYEDLGVTPVINAAGTVTRYGGSLMNQEIIDVMREASQEFCVLDELHEQAGRRISQMLDVEAAYVTASAACGLVLTAAACMAGTDPDKIAQLPDTDGMKHEVIIQKLHRIPYDQSIRLSGAKLVEIGDGKTAPAEELKQAINDTTAAIFYLANNKDHEAVVPFDETIAIAHAAAVPVIVDAASEAPPVETLSRFTKEGADL</sequence>
<proteinExistence type="predicted"/>
<dbReference type="Gene3D" id="3.40.640.10">
    <property type="entry name" value="Type I PLP-dependent aspartate aminotransferase-like (Major domain)"/>
    <property type="match status" value="1"/>
</dbReference>
<dbReference type="InterPro" id="IPR015421">
    <property type="entry name" value="PyrdxlP-dep_Trfase_major"/>
</dbReference>
<organism evidence="3">
    <name type="scientific">marine metagenome</name>
    <dbReference type="NCBI Taxonomy" id="408172"/>
    <lineage>
        <taxon>unclassified sequences</taxon>
        <taxon>metagenomes</taxon>
        <taxon>ecological metagenomes</taxon>
    </lineage>
</organism>
<dbReference type="EMBL" id="UINC01160659">
    <property type="protein sequence ID" value="SVD59435.1"/>
    <property type="molecule type" value="Genomic_DNA"/>
</dbReference>
<dbReference type="PANTHER" id="PTHR32328:SF0">
    <property type="entry name" value="L-SERYL-TRNA(SEC) SELENIUM TRANSFERASE"/>
    <property type="match status" value="1"/>
</dbReference>
<dbReference type="Pfam" id="PF03841">
    <property type="entry name" value="SelA"/>
    <property type="match status" value="1"/>
</dbReference>
<name>A0A382WMA3_9ZZZZ</name>
<dbReference type="PANTHER" id="PTHR32328">
    <property type="entry name" value="L-SERYL-TRNA(SEC) SELENIUM TRANSFERASE"/>
    <property type="match status" value="1"/>
</dbReference>
<evidence type="ECO:0000313" key="3">
    <source>
        <dbReference type="EMBL" id="SVD59435.1"/>
    </source>
</evidence>
<evidence type="ECO:0000256" key="2">
    <source>
        <dbReference type="ARBA" id="ARBA00022898"/>
    </source>
</evidence>
<dbReference type="SUPFAM" id="SSF53383">
    <property type="entry name" value="PLP-dependent transferases"/>
    <property type="match status" value="1"/>
</dbReference>
<dbReference type="InterPro" id="IPR018319">
    <property type="entry name" value="SelA-like"/>
</dbReference>